<evidence type="ECO:0000256" key="2">
    <source>
        <dbReference type="ARBA" id="ARBA00012483"/>
    </source>
</evidence>
<evidence type="ECO:0000256" key="7">
    <source>
        <dbReference type="ARBA" id="ARBA00022833"/>
    </source>
</evidence>
<dbReference type="Proteomes" id="UP000824890">
    <property type="component" value="Unassembled WGS sequence"/>
</dbReference>
<sequence length="566" mass="63304">MVLLFFSVRNSLVFFSLANAVDFSKIPLPGGVSATINMRQRNMLTSLDMEQHSQAFGIPPPHISIPSFEPYDNNSMLYGLQQCHHHQRPAMSTPPHIHLPYAPFHAPPFVPGGTSTEHERGAHVMSHGYKRKSTQVMPGNFQYQTTAEAPFPFPHYGPQPVDERSVRNRAGAATMDPPLSHVHNNFIQGSYLAHPFPPPGSVWYDQHCNGNTSDGSSSSLWPQPPSVPYMHGHGVTGSIDSGNVCFPRYHETSSSRNQTPFVYPRHSHFSHHPAPPPTLLPHLASVSYTVPMTIHDASYSHVGPVQSTGFSINPQRPLDDFVPAATLRNHGLPRFRAFPTDEVAVFRERGFYNAVDYVDHHQDMRLDIEDMSYEVRTCEEFIFVFLVLLTYKPAVAQELLALSDHIGTVKTGLSEEDVEALLKRRTSLSTRINLEDATSTDLETDSCTICQENYKNQDKIATLDCRHEYHAECLKKWLVIKNICPVCKSEALGHGKEEGTIKKFIGGERESSRIIISNIPSFLASHEILAMIHPREEATVKRERAMATAFSHQANGLRLGYLVAEC</sequence>
<dbReference type="InterPro" id="IPR045191">
    <property type="entry name" value="MBR1/2-like"/>
</dbReference>
<keyword evidence="7" id="KW-0862">Zinc</keyword>
<evidence type="ECO:0000256" key="4">
    <source>
        <dbReference type="ARBA" id="ARBA00022723"/>
    </source>
</evidence>
<feature type="domain" description="RING-type" evidence="10">
    <location>
        <begin position="447"/>
        <end position="488"/>
    </location>
</feature>
<evidence type="ECO:0000256" key="6">
    <source>
        <dbReference type="ARBA" id="ARBA00022786"/>
    </source>
</evidence>
<evidence type="ECO:0000313" key="12">
    <source>
        <dbReference type="Proteomes" id="UP000824890"/>
    </source>
</evidence>
<dbReference type="PANTHER" id="PTHR22937:SF201">
    <property type="entry name" value="RING-TYPE E3 UBIQUITIN TRANSFERASE"/>
    <property type="match status" value="1"/>
</dbReference>
<dbReference type="InterPro" id="IPR001841">
    <property type="entry name" value="Znf_RING"/>
</dbReference>
<dbReference type="EC" id="2.3.2.27" evidence="2"/>
<accession>A0ABQ7X9Z0</accession>
<keyword evidence="12" id="KW-1185">Reference proteome</keyword>
<name>A0ABQ7X9Z0_BRANA</name>
<dbReference type="SMART" id="SM00184">
    <property type="entry name" value="RING"/>
    <property type="match status" value="1"/>
</dbReference>
<reference evidence="11 12" key="1">
    <citation type="submission" date="2021-05" db="EMBL/GenBank/DDBJ databases">
        <title>Genome Assembly of Synthetic Allotetraploid Brassica napus Reveals Homoeologous Exchanges between Subgenomes.</title>
        <authorList>
            <person name="Davis J.T."/>
        </authorList>
    </citation>
    <scope>NUCLEOTIDE SEQUENCE [LARGE SCALE GENOMIC DNA]</scope>
    <source>
        <strain evidence="12">cv. Da-Ae</strain>
        <tissue evidence="11">Seedling</tissue>
    </source>
</reference>
<feature type="signal peptide" evidence="9">
    <location>
        <begin position="1"/>
        <end position="20"/>
    </location>
</feature>
<comment type="caution">
    <text evidence="11">The sequence shown here is derived from an EMBL/GenBank/DDBJ whole genome shotgun (WGS) entry which is preliminary data.</text>
</comment>
<evidence type="ECO:0000313" key="11">
    <source>
        <dbReference type="EMBL" id="KAH0852760.1"/>
    </source>
</evidence>
<protein>
    <recommendedName>
        <fullName evidence="2">RING-type E3 ubiquitin transferase</fullName>
        <ecNumber evidence="2">2.3.2.27</ecNumber>
    </recommendedName>
</protein>
<feature type="chain" id="PRO_5045401754" description="RING-type E3 ubiquitin transferase" evidence="9">
    <location>
        <begin position="21"/>
        <end position="566"/>
    </location>
</feature>
<keyword evidence="6" id="KW-0833">Ubl conjugation pathway</keyword>
<dbReference type="PANTHER" id="PTHR22937">
    <property type="entry name" value="E3 UBIQUITIN-PROTEIN LIGASE RNF165"/>
    <property type="match status" value="1"/>
</dbReference>
<dbReference type="Pfam" id="PF13639">
    <property type="entry name" value="zf-RING_2"/>
    <property type="match status" value="1"/>
</dbReference>
<keyword evidence="9" id="KW-0732">Signal</keyword>
<proteinExistence type="predicted"/>
<dbReference type="Gene3D" id="3.30.40.10">
    <property type="entry name" value="Zinc/RING finger domain, C3HC4 (zinc finger)"/>
    <property type="match status" value="1"/>
</dbReference>
<evidence type="ECO:0000259" key="10">
    <source>
        <dbReference type="PROSITE" id="PS50089"/>
    </source>
</evidence>
<evidence type="ECO:0000256" key="5">
    <source>
        <dbReference type="ARBA" id="ARBA00022771"/>
    </source>
</evidence>
<comment type="catalytic activity">
    <reaction evidence="1">
        <text>S-ubiquitinyl-[E2 ubiquitin-conjugating enzyme]-L-cysteine + [acceptor protein]-L-lysine = [E2 ubiquitin-conjugating enzyme]-L-cysteine + N(6)-ubiquitinyl-[acceptor protein]-L-lysine.</text>
        <dbReference type="EC" id="2.3.2.27"/>
    </reaction>
</comment>
<dbReference type="InterPro" id="IPR013083">
    <property type="entry name" value="Znf_RING/FYVE/PHD"/>
</dbReference>
<dbReference type="PROSITE" id="PS50089">
    <property type="entry name" value="ZF_RING_2"/>
    <property type="match status" value="1"/>
</dbReference>
<organism evidence="11 12">
    <name type="scientific">Brassica napus</name>
    <name type="common">Rape</name>
    <dbReference type="NCBI Taxonomy" id="3708"/>
    <lineage>
        <taxon>Eukaryota</taxon>
        <taxon>Viridiplantae</taxon>
        <taxon>Streptophyta</taxon>
        <taxon>Embryophyta</taxon>
        <taxon>Tracheophyta</taxon>
        <taxon>Spermatophyta</taxon>
        <taxon>Magnoliopsida</taxon>
        <taxon>eudicotyledons</taxon>
        <taxon>Gunneridae</taxon>
        <taxon>Pentapetalae</taxon>
        <taxon>rosids</taxon>
        <taxon>malvids</taxon>
        <taxon>Brassicales</taxon>
        <taxon>Brassicaceae</taxon>
        <taxon>Brassiceae</taxon>
        <taxon>Brassica</taxon>
    </lineage>
</organism>
<dbReference type="EMBL" id="JAGKQM010000971">
    <property type="protein sequence ID" value="KAH0852760.1"/>
    <property type="molecule type" value="Genomic_DNA"/>
</dbReference>
<dbReference type="SUPFAM" id="SSF57850">
    <property type="entry name" value="RING/U-box"/>
    <property type="match status" value="1"/>
</dbReference>
<keyword evidence="5 8" id="KW-0863">Zinc-finger</keyword>
<evidence type="ECO:0000256" key="8">
    <source>
        <dbReference type="PROSITE-ProRule" id="PRU00175"/>
    </source>
</evidence>
<keyword evidence="3" id="KW-0808">Transferase</keyword>
<evidence type="ECO:0000256" key="3">
    <source>
        <dbReference type="ARBA" id="ARBA00022679"/>
    </source>
</evidence>
<evidence type="ECO:0000256" key="9">
    <source>
        <dbReference type="SAM" id="SignalP"/>
    </source>
</evidence>
<evidence type="ECO:0000256" key="1">
    <source>
        <dbReference type="ARBA" id="ARBA00000900"/>
    </source>
</evidence>
<keyword evidence="4" id="KW-0479">Metal-binding</keyword>
<gene>
    <name evidence="11" type="ORF">HID58_090779</name>
</gene>